<evidence type="ECO:0000313" key="1">
    <source>
        <dbReference type="EMBL" id="RJE16855.1"/>
    </source>
</evidence>
<dbReference type="AlphaFoldDB" id="A0A3A2ZFY3"/>
<evidence type="ECO:0000313" key="2">
    <source>
        <dbReference type="Proteomes" id="UP000266188"/>
    </source>
</evidence>
<proteinExistence type="predicted"/>
<sequence length="84" mass="9292">MQAESGVAAAVDSFHGNLPLDRMRCAVMPNQVAAWTYKKARRPLNLSKAAVEILIEHNSIQANEIRPYVPLLSHISGLLTVLRK</sequence>
<reference evidence="2" key="1">
    <citation type="submission" date="2017-02" db="EMBL/GenBank/DDBJ databases">
        <authorList>
            <person name="Tafer H."/>
            <person name="Lopandic K."/>
        </authorList>
    </citation>
    <scope>NUCLEOTIDE SEQUENCE [LARGE SCALE GENOMIC DNA]</scope>
    <source>
        <strain evidence="2">CBS 366.77</strain>
    </source>
</reference>
<keyword evidence="2" id="KW-1185">Reference proteome</keyword>
<organism evidence="1 2">
    <name type="scientific">Aspergillus sclerotialis</name>
    <dbReference type="NCBI Taxonomy" id="2070753"/>
    <lineage>
        <taxon>Eukaryota</taxon>
        <taxon>Fungi</taxon>
        <taxon>Dikarya</taxon>
        <taxon>Ascomycota</taxon>
        <taxon>Pezizomycotina</taxon>
        <taxon>Eurotiomycetes</taxon>
        <taxon>Eurotiomycetidae</taxon>
        <taxon>Eurotiales</taxon>
        <taxon>Aspergillaceae</taxon>
        <taxon>Aspergillus</taxon>
        <taxon>Aspergillus subgen. Polypaecilum</taxon>
    </lineage>
</organism>
<comment type="caution">
    <text evidence="1">The sequence shown here is derived from an EMBL/GenBank/DDBJ whole genome shotgun (WGS) entry which is preliminary data.</text>
</comment>
<gene>
    <name evidence="1" type="ORF">PHISCL_10808</name>
</gene>
<protein>
    <submittedName>
        <fullName evidence="1">Uncharacterized protein</fullName>
    </submittedName>
</protein>
<dbReference type="OrthoDB" id="4526454at2759"/>
<dbReference type="EMBL" id="MVGC01002395">
    <property type="protein sequence ID" value="RJE16855.1"/>
    <property type="molecule type" value="Genomic_DNA"/>
</dbReference>
<accession>A0A3A2ZFY3</accession>
<name>A0A3A2ZFY3_9EURO</name>
<dbReference type="STRING" id="2070753.A0A3A2ZFY3"/>
<dbReference type="Proteomes" id="UP000266188">
    <property type="component" value="Unassembled WGS sequence"/>
</dbReference>